<reference evidence="3" key="2">
    <citation type="submission" date="2020-08" db="EMBL/GenBank/DDBJ databases">
        <authorList>
            <person name="Chen M."/>
            <person name="Teng W."/>
            <person name="Zhao L."/>
            <person name="Hu C."/>
            <person name="Zhou Y."/>
            <person name="Han B."/>
            <person name="Song L."/>
            <person name="Shu W."/>
        </authorList>
    </citation>
    <scope>NUCLEOTIDE SEQUENCE</scope>
    <source>
        <strain evidence="3">FACHB-1375</strain>
    </source>
</reference>
<gene>
    <name evidence="3" type="primary">sixA</name>
    <name evidence="3" type="ORF">H6G03_23620</name>
</gene>
<dbReference type="PANTHER" id="PTHR20935">
    <property type="entry name" value="PHOSPHOGLYCERATE MUTASE-RELATED"/>
    <property type="match status" value="1"/>
</dbReference>
<dbReference type="InterPro" id="IPR004449">
    <property type="entry name" value="SixA"/>
</dbReference>
<organism evidence="3 4">
    <name type="scientific">Aerosakkonema funiforme FACHB-1375</name>
    <dbReference type="NCBI Taxonomy" id="2949571"/>
    <lineage>
        <taxon>Bacteria</taxon>
        <taxon>Bacillati</taxon>
        <taxon>Cyanobacteriota</taxon>
        <taxon>Cyanophyceae</taxon>
        <taxon>Oscillatoriophycideae</taxon>
        <taxon>Aerosakkonematales</taxon>
        <taxon>Aerosakkonemataceae</taxon>
        <taxon>Aerosakkonema</taxon>
    </lineage>
</organism>
<proteinExistence type="predicted"/>
<comment type="caution">
    <text evidence="3">The sequence shown here is derived from an EMBL/GenBank/DDBJ whole genome shotgun (WGS) entry which is preliminary data.</text>
</comment>
<dbReference type="GO" id="GO:0005737">
    <property type="term" value="C:cytoplasm"/>
    <property type="evidence" value="ECO:0007669"/>
    <property type="project" value="InterPro"/>
</dbReference>
<dbReference type="CDD" id="cd07067">
    <property type="entry name" value="HP_PGM_like"/>
    <property type="match status" value="1"/>
</dbReference>
<dbReference type="AlphaFoldDB" id="A0A926VHY1"/>
<feature type="binding site" evidence="2">
    <location>
        <position position="58"/>
    </location>
    <ligand>
        <name>substrate</name>
    </ligand>
</feature>
<evidence type="ECO:0000256" key="1">
    <source>
        <dbReference type="ARBA" id="ARBA00022801"/>
    </source>
</evidence>
<keyword evidence="1" id="KW-0378">Hydrolase</keyword>
<dbReference type="EMBL" id="JACJPW010000071">
    <property type="protein sequence ID" value="MBD2184020.1"/>
    <property type="molecule type" value="Genomic_DNA"/>
</dbReference>
<accession>A0A926VHY1</accession>
<dbReference type="Pfam" id="PF00300">
    <property type="entry name" value="His_Phos_1"/>
    <property type="match status" value="1"/>
</dbReference>
<dbReference type="NCBIfam" id="TIGR00249">
    <property type="entry name" value="sixA"/>
    <property type="match status" value="1"/>
</dbReference>
<dbReference type="Gene3D" id="3.40.50.1240">
    <property type="entry name" value="Phosphoglycerate mutase-like"/>
    <property type="match status" value="1"/>
</dbReference>
<reference evidence="3" key="1">
    <citation type="journal article" date="2015" name="ISME J.">
        <title>Draft Genome Sequence of Streptomyces incarnatus NRRL8089, which Produces the Nucleoside Antibiotic Sinefungin.</title>
        <authorList>
            <person name="Oshima K."/>
            <person name="Hattori M."/>
            <person name="Shimizu H."/>
            <person name="Fukuda K."/>
            <person name="Nemoto M."/>
            <person name="Inagaki K."/>
            <person name="Tamura T."/>
        </authorList>
    </citation>
    <scope>NUCLEOTIDE SEQUENCE</scope>
    <source>
        <strain evidence="3">FACHB-1375</strain>
    </source>
</reference>
<dbReference type="GO" id="GO:0101006">
    <property type="term" value="F:protein histidine phosphatase activity"/>
    <property type="evidence" value="ECO:0007669"/>
    <property type="project" value="InterPro"/>
</dbReference>
<dbReference type="Proteomes" id="UP000641646">
    <property type="component" value="Unassembled WGS sequence"/>
</dbReference>
<evidence type="ECO:0000313" key="3">
    <source>
        <dbReference type="EMBL" id="MBD2184020.1"/>
    </source>
</evidence>
<dbReference type="SMART" id="SM00855">
    <property type="entry name" value="PGAM"/>
    <property type="match status" value="1"/>
</dbReference>
<evidence type="ECO:0000313" key="4">
    <source>
        <dbReference type="Proteomes" id="UP000641646"/>
    </source>
</evidence>
<name>A0A926VHY1_9CYAN</name>
<protein>
    <submittedName>
        <fullName evidence="3">Phosphohistidine phosphatase SixA</fullName>
    </submittedName>
</protein>
<evidence type="ECO:0000256" key="2">
    <source>
        <dbReference type="PIRSR" id="PIRSR613078-2"/>
    </source>
</evidence>
<dbReference type="InterPro" id="IPR013078">
    <property type="entry name" value="His_Pase_superF_clade-1"/>
</dbReference>
<dbReference type="InterPro" id="IPR029033">
    <property type="entry name" value="His_PPase_superfam"/>
</dbReference>
<dbReference type="InterPro" id="IPR051021">
    <property type="entry name" value="Mito_Ser/Thr_phosphatase"/>
</dbReference>
<keyword evidence="4" id="KW-1185">Reference proteome</keyword>
<sequence>MTELYLIRHGIAAEPEQYSSDRDRPLTDEGKRKTRKVAARLSELNLHFGLILTSPLVRARQTAEILIAAGLSSQLEESNDLAFDGDIQNWLTWFEKWQQKGNTRLALVGHEPNLGNWAEILTWGEIRGSLVVKKAGIVGLTLPETGSPVGRSQLFWLASPKLLFVT</sequence>
<dbReference type="RefSeq" id="WP_190469606.1">
    <property type="nucleotide sequence ID" value="NZ_JACJPW010000071.1"/>
</dbReference>
<dbReference type="SUPFAM" id="SSF53254">
    <property type="entry name" value="Phosphoglycerate mutase-like"/>
    <property type="match status" value="1"/>
</dbReference>